<dbReference type="Proteomes" id="UP001226091">
    <property type="component" value="Chromosome"/>
</dbReference>
<accession>A0ACD4R8E2</accession>
<reference evidence="2" key="1">
    <citation type="journal article" date="2025" name="Aquaculture">
        <title>Assessment of the bioflocculant production and safety properties of Metabacillus hrfriensis sp. nov. based on phenotypic and whole-genome sequencing analysis.</title>
        <authorList>
            <person name="Zhang R."/>
            <person name="Zhao Z."/>
            <person name="Luo L."/>
            <person name="Wang S."/>
            <person name="Guo K."/>
            <person name="Xu W."/>
        </authorList>
    </citation>
    <scope>NUCLEOTIDE SEQUENCE [LARGE SCALE GENOMIC DNA]</scope>
    <source>
        <strain evidence="2">CT-WN-B3</strain>
    </source>
</reference>
<gene>
    <name evidence="1" type="primary">rph</name>
    <name evidence="1" type="ORF">QLQ22_18850</name>
</gene>
<proteinExistence type="predicted"/>
<evidence type="ECO:0000313" key="2">
    <source>
        <dbReference type="Proteomes" id="UP001226091"/>
    </source>
</evidence>
<name>A0ACD4R8E2_9BACI</name>
<sequence length="252" mass="27679">MRHDGRKQDELRRVEILTDYVKHPEGSVLISVGDTKVICNASIEDRVPPFMRGEGKGWITAEYSMLPRATEQRTIRESSKGKITGRTMEIQRLIGRALRAVVDLEKLGERTIWLDCDVIQADGGTRTASITGAFVAMTLALGKLMSQKKLSTLPITDFLAATSVGMDSKLGEILDLNYIEDSSAEVDMNVIMTSSGKFVELQGTGEEATFSREELNELLDLAEKGINSLISIQMEALGDLALKIIDQKDGKG</sequence>
<keyword evidence="2" id="KW-1185">Reference proteome</keyword>
<evidence type="ECO:0000313" key="1">
    <source>
        <dbReference type="EMBL" id="WHZ56733.1"/>
    </source>
</evidence>
<dbReference type="EMBL" id="CP126116">
    <property type="protein sequence ID" value="WHZ56733.1"/>
    <property type="molecule type" value="Genomic_DNA"/>
</dbReference>
<protein>
    <submittedName>
        <fullName evidence="1">Ribonuclease PH</fullName>
    </submittedName>
</protein>
<organism evidence="1 2">
    <name type="scientific">Metabacillus hrfriensis</name>
    <dbReference type="NCBI Taxonomy" id="3048891"/>
    <lineage>
        <taxon>Bacteria</taxon>
        <taxon>Bacillati</taxon>
        <taxon>Bacillota</taxon>
        <taxon>Bacilli</taxon>
        <taxon>Bacillales</taxon>
        <taxon>Bacillaceae</taxon>
        <taxon>Metabacillus</taxon>
    </lineage>
</organism>